<evidence type="ECO:0000256" key="4">
    <source>
        <dbReference type="ARBA" id="ARBA00022490"/>
    </source>
</evidence>
<dbReference type="Proteomes" id="UP001320178">
    <property type="component" value="Unassembled WGS sequence"/>
</dbReference>
<organism evidence="14 16">
    <name type="scientific">Billgrantia desiderata</name>
    <dbReference type="NCBI Taxonomy" id="52021"/>
    <lineage>
        <taxon>Bacteria</taxon>
        <taxon>Pseudomonadati</taxon>
        <taxon>Pseudomonadota</taxon>
        <taxon>Gammaproteobacteria</taxon>
        <taxon>Oceanospirillales</taxon>
        <taxon>Halomonadaceae</taxon>
        <taxon>Billgrantia</taxon>
    </lineage>
</organism>
<comment type="subcellular location">
    <subcellularLocation>
        <location evidence="1">Cytoplasm</location>
    </subcellularLocation>
</comment>
<evidence type="ECO:0000313" key="14">
    <source>
        <dbReference type="EMBL" id="MCE8052653.1"/>
    </source>
</evidence>
<dbReference type="GO" id="GO:0000917">
    <property type="term" value="P:division septum assembly"/>
    <property type="evidence" value="ECO:0007669"/>
    <property type="project" value="UniProtKB-KW"/>
</dbReference>
<proteinExistence type="inferred from homology"/>
<dbReference type="Pfam" id="PF05164">
    <property type="entry name" value="ZapA"/>
    <property type="match status" value="1"/>
</dbReference>
<evidence type="ECO:0000313" key="13">
    <source>
        <dbReference type="EMBL" id="MCE8049089.1"/>
    </source>
</evidence>
<evidence type="ECO:0000256" key="7">
    <source>
        <dbReference type="ARBA" id="ARBA00023210"/>
    </source>
</evidence>
<dbReference type="Gene3D" id="3.30.160.880">
    <property type="entry name" value="Cell division protein ZapA protomer, N-terminal domain"/>
    <property type="match status" value="1"/>
</dbReference>
<evidence type="ECO:0000256" key="6">
    <source>
        <dbReference type="ARBA" id="ARBA00023054"/>
    </source>
</evidence>
<dbReference type="RefSeq" id="WP_086510691.1">
    <property type="nucleotide sequence ID" value="NZ_FNVC01000006.1"/>
</dbReference>
<feature type="region of interest" description="Disordered" evidence="12">
    <location>
        <begin position="76"/>
        <end position="106"/>
    </location>
</feature>
<keyword evidence="7" id="KW-0717">Septation</keyword>
<evidence type="ECO:0000256" key="1">
    <source>
        <dbReference type="ARBA" id="ARBA00004496"/>
    </source>
</evidence>
<keyword evidence="5 14" id="KW-0132">Cell division</keyword>
<dbReference type="Gene3D" id="1.20.5.50">
    <property type="match status" value="1"/>
</dbReference>
<keyword evidence="15" id="KW-1185">Reference proteome</keyword>
<dbReference type="InterPro" id="IPR007838">
    <property type="entry name" value="Cell_div_ZapA-like"/>
</dbReference>
<evidence type="ECO:0000313" key="15">
    <source>
        <dbReference type="Proteomes" id="UP001320154"/>
    </source>
</evidence>
<dbReference type="GO" id="GO:0043093">
    <property type="term" value="P:FtsZ-dependent cytokinesis"/>
    <property type="evidence" value="ECO:0007669"/>
    <property type="project" value="TreeGrafter"/>
</dbReference>
<evidence type="ECO:0000256" key="10">
    <source>
        <dbReference type="ARBA" id="ARBA00026068"/>
    </source>
</evidence>
<comment type="caution">
    <text evidence="14">The sequence shown here is derived from an EMBL/GenBank/DDBJ whole genome shotgun (WGS) entry which is preliminary data.</text>
</comment>
<dbReference type="PANTHER" id="PTHR34981">
    <property type="entry name" value="CELL DIVISION PROTEIN ZAPA"/>
    <property type="match status" value="1"/>
</dbReference>
<keyword evidence="4" id="KW-0963">Cytoplasm</keyword>
<evidence type="ECO:0000256" key="9">
    <source>
        <dbReference type="ARBA" id="ARBA00024910"/>
    </source>
</evidence>
<protein>
    <recommendedName>
        <fullName evidence="3">Cell division protein ZapA</fullName>
    </recommendedName>
    <alternativeName>
        <fullName evidence="11">Z ring-associated protein ZapA</fullName>
    </alternativeName>
</protein>
<dbReference type="GO" id="GO:0005829">
    <property type="term" value="C:cytosol"/>
    <property type="evidence" value="ECO:0007669"/>
    <property type="project" value="TreeGrafter"/>
</dbReference>
<evidence type="ECO:0000256" key="11">
    <source>
        <dbReference type="ARBA" id="ARBA00033158"/>
    </source>
</evidence>
<evidence type="ECO:0000256" key="2">
    <source>
        <dbReference type="ARBA" id="ARBA00010074"/>
    </source>
</evidence>
<comment type="subunit">
    <text evidence="10">Homodimer. Interacts with FtsZ.</text>
</comment>
<dbReference type="PANTHER" id="PTHR34981:SF1">
    <property type="entry name" value="CELL DIVISION PROTEIN ZAPA"/>
    <property type="match status" value="1"/>
</dbReference>
<dbReference type="AlphaFoldDB" id="A0AAW4YYD7"/>
<dbReference type="SUPFAM" id="SSF102829">
    <property type="entry name" value="Cell division protein ZapA-like"/>
    <property type="match status" value="1"/>
</dbReference>
<keyword evidence="8" id="KW-0131">Cell cycle</keyword>
<evidence type="ECO:0000256" key="3">
    <source>
        <dbReference type="ARBA" id="ARBA00015195"/>
    </source>
</evidence>
<reference evidence="14" key="1">
    <citation type="submission" date="2020-05" db="EMBL/GenBank/DDBJ databases">
        <authorList>
            <person name="Wang L."/>
            <person name="Shao Z."/>
        </authorList>
    </citation>
    <scope>NUCLEOTIDE SEQUENCE</scope>
    <source>
        <strain evidence="13">MCCC 1A05748</strain>
        <strain evidence="14">MCCC 1A05776</strain>
    </source>
</reference>
<sequence length="106" mass="11876">MSDDATRPTAQVTLLGRHYVFACNPGEERKLERAARYLDRAMQGIHSQNNLLGSERVALMAALNIAHELLEMQDTRRDEEQQLGQLSERLERAMASAALGNRTPAE</sequence>
<keyword evidence="6" id="KW-0175">Coiled coil</keyword>
<dbReference type="Proteomes" id="UP001320154">
    <property type="component" value="Unassembled WGS sequence"/>
</dbReference>
<comment type="similarity">
    <text evidence="2">Belongs to the ZapA family. Type 1 subfamily.</text>
</comment>
<evidence type="ECO:0000313" key="16">
    <source>
        <dbReference type="Proteomes" id="UP001320178"/>
    </source>
</evidence>
<dbReference type="GO" id="GO:0030428">
    <property type="term" value="C:cell septum"/>
    <property type="evidence" value="ECO:0007669"/>
    <property type="project" value="TreeGrafter"/>
</dbReference>
<comment type="function">
    <text evidence="9">Activator of cell division through the inhibition of FtsZ GTPase activity, therefore promoting FtsZ assembly into bundles of protofilaments necessary for the formation of the division Z ring. It is recruited early at mid-cell but it is not essential for cell division.</text>
</comment>
<dbReference type="GO" id="GO:0000921">
    <property type="term" value="P:septin ring assembly"/>
    <property type="evidence" value="ECO:0007669"/>
    <property type="project" value="TreeGrafter"/>
</dbReference>
<evidence type="ECO:0000256" key="5">
    <source>
        <dbReference type="ARBA" id="ARBA00022618"/>
    </source>
</evidence>
<reference evidence="14 15" key="2">
    <citation type="journal article" date="2021" name="Front. Microbiol.">
        <title>Aerobic Denitrification and Heterotrophic Sulfur Oxidation in the Genus Halomonas Revealed by Six Novel Species Characterizations and Genome-Based Analysis.</title>
        <authorList>
            <person name="Wang L."/>
            <person name="Shao Z."/>
        </authorList>
    </citation>
    <scope>NUCLEOTIDE SEQUENCE</scope>
    <source>
        <strain evidence="13 15">MCCC 1A05748</strain>
        <strain evidence="14">MCCC 1A05776</strain>
    </source>
</reference>
<dbReference type="InterPro" id="IPR042233">
    <property type="entry name" value="Cell_div_ZapA_N"/>
</dbReference>
<dbReference type="GO" id="GO:0032153">
    <property type="term" value="C:cell division site"/>
    <property type="evidence" value="ECO:0007669"/>
    <property type="project" value="TreeGrafter"/>
</dbReference>
<evidence type="ECO:0000256" key="8">
    <source>
        <dbReference type="ARBA" id="ARBA00023306"/>
    </source>
</evidence>
<accession>A0AAW4YYD7</accession>
<dbReference type="EMBL" id="JABFTS010000006">
    <property type="protein sequence ID" value="MCE8052653.1"/>
    <property type="molecule type" value="Genomic_DNA"/>
</dbReference>
<evidence type="ECO:0000256" key="12">
    <source>
        <dbReference type="SAM" id="MobiDB-lite"/>
    </source>
</evidence>
<dbReference type="EMBL" id="JABFTQ010000018">
    <property type="protein sequence ID" value="MCE8049089.1"/>
    <property type="molecule type" value="Genomic_DNA"/>
</dbReference>
<name>A0AAW4YYD7_9GAMM</name>
<dbReference type="InterPro" id="IPR036192">
    <property type="entry name" value="Cell_div_ZapA-like_sf"/>
</dbReference>
<gene>
    <name evidence="13" type="ORF">HOP60_20465</name>
    <name evidence="14" type="ORF">HOP61_15255</name>
</gene>